<protein>
    <submittedName>
        <fullName evidence="9">ABC transport system permease protein</fullName>
    </submittedName>
</protein>
<name>A0ABT1I973_9PSEU</name>
<evidence type="ECO:0000313" key="10">
    <source>
        <dbReference type="Proteomes" id="UP001205185"/>
    </source>
</evidence>
<feature type="transmembrane region" description="Helical" evidence="7">
    <location>
        <begin position="295"/>
        <end position="315"/>
    </location>
</feature>
<sequence length="331" mass="33591">MFVGWRELWFARGRFGLLVGVVALITVLVGLLSGLTGGLAGRNTSAVLGLGGDHVVFAGEDAQFGGSGLDESTAREWAAVAGVRRVEPLAVSMGKVEAGGRSAGVAVFASPGSEVVLSRGAAAELGVRDGATVTVGDLTAVARVSTEDDYFSHAPVVRVPLPPGSRFSVLILSTSDSDVAAADQRLGTKTETVSDALERIGSFAAENGSLRLMRGFLFAISALVVGAFFTVWTIQRSNDIAVLKALGASTPYLLRDALGQAAVLLALGTTTGTALAAVVGAALPSTVPFVLDLPTLAFPAAVLVGLGLVGAALAIHRITTVDPLTALGSAR</sequence>
<gene>
    <name evidence="9" type="ORF">LV75_001659</name>
</gene>
<evidence type="ECO:0000256" key="5">
    <source>
        <dbReference type="ARBA" id="ARBA00022989"/>
    </source>
</evidence>
<evidence type="ECO:0000313" key="9">
    <source>
        <dbReference type="EMBL" id="MCP2269171.1"/>
    </source>
</evidence>
<keyword evidence="3" id="KW-1003">Cell membrane</keyword>
<dbReference type="InterPro" id="IPR051125">
    <property type="entry name" value="ABC-4/HrtB_transporter"/>
</dbReference>
<keyword evidence="4 7" id="KW-0812">Transmembrane</keyword>
<comment type="subcellular location">
    <subcellularLocation>
        <location evidence="1">Cell membrane</location>
        <topology evidence="1">Multi-pass membrane protein</topology>
    </subcellularLocation>
</comment>
<dbReference type="Pfam" id="PF02687">
    <property type="entry name" value="FtsX"/>
    <property type="match status" value="1"/>
</dbReference>
<evidence type="ECO:0000259" key="8">
    <source>
        <dbReference type="Pfam" id="PF02687"/>
    </source>
</evidence>
<accession>A0ABT1I973</accession>
<keyword evidence="5 7" id="KW-1133">Transmembrane helix</keyword>
<evidence type="ECO:0000256" key="1">
    <source>
        <dbReference type="ARBA" id="ARBA00004651"/>
    </source>
</evidence>
<dbReference type="InterPro" id="IPR003838">
    <property type="entry name" value="ABC3_permease_C"/>
</dbReference>
<evidence type="ECO:0000256" key="3">
    <source>
        <dbReference type="ARBA" id="ARBA00022475"/>
    </source>
</evidence>
<dbReference type="Proteomes" id="UP001205185">
    <property type="component" value="Unassembled WGS sequence"/>
</dbReference>
<feature type="transmembrane region" description="Helical" evidence="7">
    <location>
        <begin position="15"/>
        <end position="35"/>
    </location>
</feature>
<evidence type="ECO:0000256" key="7">
    <source>
        <dbReference type="SAM" id="Phobius"/>
    </source>
</evidence>
<keyword evidence="10" id="KW-1185">Reference proteome</keyword>
<dbReference type="PANTHER" id="PTHR43738:SF1">
    <property type="entry name" value="HEMIN TRANSPORT SYSTEM PERMEASE PROTEIN HRTB-RELATED"/>
    <property type="match status" value="1"/>
</dbReference>
<feature type="domain" description="ABC3 transporter permease C-terminal" evidence="8">
    <location>
        <begin position="216"/>
        <end position="316"/>
    </location>
</feature>
<evidence type="ECO:0000256" key="2">
    <source>
        <dbReference type="ARBA" id="ARBA00022448"/>
    </source>
</evidence>
<proteinExistence type="predicted"/>
<evidence type="ECO:0000256" key="4">
    <source>
        <dbReference type="ARBA" id="ARBA00022692"/>
    </source>
</evidence>
<organism evidence="9 10">
    <name type="scientific">Actinokineospora diospyrosa</name>
    <dbReference type="NCBI Taxonomy" id="103728"/>
    <lineage>
        <taxon>Bacteria</taxon>
        <taxon>Bacillati</taxon>
        <taxon>Actinomycetota</taxon>
        <taxon>Actinomycetes</taxon>
        <taxon>Pseudonocardiales</taxon>
        <taxon>Pseudonocardiaceae</taxon>
        <taxon>Actinokineospora</taxon>
    </lineage>
</organism>
<feature type="transmembrane region" description="Helical" evidence="7">
    <location>
        <begin position="261"/>
        <end position="283"/>
    </location>
</feature>
<reference evidence="9 10" key="1">
    <citation type="submission" date="2022-06" db="EMBL/GenBank/DDBJ databases">
        <title>Genomic Encyclopedia of Archaeal and Bacterial Type Strains, Phase II (KMG-II): from individual species to whole genera.</title>
        <authorList>
            <person name="Goeker M."/>
        </authorList>
    </citation>
    <scope>NUCLEOTIDE SEQUENCE [LARGE SCALE GENOMIC DNA]</scope>
    <source>
        <strain evidence="9 10">DSM 44255</strain>
    </source>
</reference>
<comment type="caution">
    <text evidence="9">The sequence shown here is derived from an EMBL/GenBank/DDBJ whole genome shotgun (WGS) entry which is preliminary data.</text>
</comment>
<keyword evidence="6 7" id="KW-0472">Membrane</keyword>
<evidence type="ECO:0000256" key="6">
    <source>
        <dbReference type="ARBA" id="ARBA00023136"/>
    </source>
</evidence>
<dbReference type="RefSeq" id="WP_253886184.1">
    <property type="nucleotide sequence ID" value="NZ_BAAAVB010000004.1"/>
</dbReference>
<keyword evidence="2" id="KW-0813">Transport</keyword>
<dbReference type="EMBL" id="JAMTCO010000004">
    <property type="protein sequence ID" value="MCP2269171.1"/>
    <property type="molecule type" value="Genomic_DNA"/>
</dbReference>
<feature type="transmembrane region" description="Helical" evidence="7">
    <location>
        <begin position="216"/>
        <end position="234"/>
    </location>
</feature>
<dbReference type="PANTHER" id="PTHR43738">
    <property type="entry name" value="ABC TRANSPORTER, MEMBRANE PROTEIN"/>
    <property type="match status" value="1"/>
</dbReference>